<evidence type="ECO:0000313" key="2">
    <source>
        <dbReference type="Proteomes" id="UP000199664"/>
    </source>
</evidence>
<sequence length="380" mass="41581">MVLAAAPVTDAAYDMALALLDRVPLIDGHNDLPYVVRLDRTAKGDLSAYDLGKVHPETDTDIPRMQAGKLAGQFFAAYVPPNHPKPAGFALAQIALMRRIWERHADVFRPGLSADDVEAARKEGRIALFMTIENGSALDNELDALDAYWDLGVRLMTLCHNDTHDWCDSATDAPRHNGLAAFGKEVIGRMNRLGMIVDLAHVSPKVMHDVLDVSTAPVVWSHSNAFSLCDHPRNVPDDVLDRVAGNDGLVMATFVPDFISQASRDWHRPAKDQYGKTPDGLDYKKAEAEIVRTAGPRPKATLAEYCDHVEYLAKRIGNDHVGIGSDFFGGLNPEGLEDASTFPRVIAELIRRGWSDENLAKLAGGNMLRVMRSVASAAAR</sequence>
<protein>
    <submittedName>
        <fullName evidence="1">Membrane dipeptidase</fullName>
    </submittedName>
</protein>
<dbReference type="PROSITE" id="PS51365">
    <property type="entry name" value="RENAL_DIPEPTIDASE_2"/>
    <property type="match status" value="1"/>
</dbReference>
<dbReference type="Pfam" id="PF01244">
    <property type="entry name" value="Peptidase_M19"/>
    <property type="match status" value="1"/>
</dbReference>
<dbReference type="Proteomes" id="UP000199664">
    <property type="component" value="Unassembled WGS sequence"/>
</dbReference>
<dbReference type="InterPro" id="IPR032466">
    <property type="entry name" value="Metal_Hydrolase"/>
</dbReference>
<proteinExistence type="predicted"/>
<dbReference type="InterPro" id="IPR008257">
    <property type="entry name" value="Pept_M19"/>
</dbReference>
<dbReference type="GO" id="GO:0006508">
    <property type="term" value="P:proteolysis"/>
    <property type="evidence" value="ECO:0007669"/>
    <property type="project" value="InterPro"/>
</dbReference>
<accession>A0A1H7XP41</accession>
<reference evidence="2" key="1">
    <citation type="submission" date="2016-10" db="EMBL/GenBank/DDBJ databases">
        <authorList>
            <person name="Varghese N."/>
            <person name="Submissions S."/>
        </authorList>
    </citation>
    <scope>NUCLEOTIDE SEQUENCE [LARGE SCALE GENOMIC DNA]</scope>
    <source>
        <strain evidence="2">LMG 26383,CCUG 61248,R- 45681</strain>
    </source>
</reference>
<evidence type="ECO:0000313" key="1">
    <source>
        <dbReference type="EMBL" id="SEM35586.1"/>
    </source>
</evidence>
<dbReference type="RefSeq" id="WP_167561739.1">
    <property type="nucleotide sequence ID" value="NZ_FOAN01000010.1"/>
</dbReference>
<dbReference type="Gene3D" id="3.20.20.140">
    <property type="entry name" value="Metal-dependent hydrolases"/>
    <property type="match status" value="1"/>
</dbReference>
<dbReference type="SUPFAM" id="SSF51556">
    <property type="entry name" value="Metallo-dependent hydrolases"/>
    <property type="match status" value="1"/>
</dbReference>
<organism evidence="1 2">
    <name type="scientific">Bosea lupini</name>
    <dbReference type="NCBI Taxonomy" id="1036779"/>
    <lineage>
        <taxon>Bacteria</taxon>
        <taxon>Pseudomonadati</taxon>
        <taxon>Pseudomonadota</taxon>
        <taxon>Alphaproteobacteria</taxon>
        <taxon>Hyphomicrobiales</taxon>
        <taxon>Boseaceae</taxon>
        <taxon>Bosea</taxon>
    </lineage>
</organism>
<dbReference type="CDD" id="cd01301">
    <property type="entry name" value="rDP_like"/>
    <property type="match status" value="1"/>
</dbReference>
<name>A0A1H7XP41_9HYPH</name>
<gene>
    <name evidence="1" type="ORF">SAMN04515666_110112</name>
</gene>
<dbReference type="PANTHER" id="PTHR10443">
    <property type="entry name" value="MICROSOMAL DIPEPTIDASE"/>
    <property type="match status" value="1"/>
</dbReference>
<dbReference type="GO" id="GO:0070573">
    <property type="term" value="F:metallodipeptidase activity"/>
    <property type="evidence" value="ECO:0007669"/>
    <property type="project" value="InterPro"/>
</dbReference>
<dbReference type="STRING" id="1036779.SAMN04515666_110112"/>
<dbReference type="EMBL" id="FOAN01000010">
    <property type="protein sequence ID" value="SEM35586.1"/>
    <property type="molecule type" value="Genomic_DNA"/>
</dbReference>
<keyword evidence="2" id="KW-1185">Reference proteome</keyword>
<dbReference type="PANTHER" id="PTHR10443:SF12">
    <property type="entry name" value="DIPEPTIDASE"/>
    <property type="match status" value="1"/>
</dbReference>
<dbReference type="AlphaFoldDB" id="A0A1H7XP41"/>